<dbReference type="InterPro" id="IPR029063">
    <property type="entry name" value="SAM-dependent_MTases_sf"/>
</dbReference>
<dbReference type="EMBL" id="LAPV01000134">
    <property type="protein sequence ID" value="KKC32475.1"/>
    <property type="molecule type" value="Genomic_DNA"/>
</dbReference>
<dbReference type="AlphaFoldDB" id="A0A0F5PV26"/>
<gene>
    <name evidence="5" type="ORF">SAMN04488059_102310</name>
    <name evidence="4" type="ORF">WH91_13810</name>
</gene>
<keyword evidence="5" id="KW-0808">Transferase</keyword>
<keyword evidence="5" id="KW-0489">Methyltransferase</keyword>
<dbReference type="STRING" id="728005.SAMN04488059_102310"/>
<reference evidence="4 6" key="1">
    <citation type="submission" date="2015-03" db="EMBL/GenBank/DDBJ databases">
        <authorList>
            <person name="Lepp D."/>
            <person name="Hassan Y.I."/>
            <person name="Li X.-Z."/>
            <person name="Zhou T."/>
        </authorList>
    </citation>
    <scope>NUCLEOTIDE SEQUENCE [LARGE SCALE GENOMIC DNA]</scope>
    <source>
        <strain evidence="4 6">Cr7-05</strain>
    </source>
</reference>
<accession>A0A0F5PV26</accession>
<sequence>MVDFDRARQVMVDGQLRAGGVTDERLLAQMSRLPRELFVPEPRRNLAYFDDLHWLGEPGSRRFMPAPATLAKLLKLAEVAAGDAVLDLGAGTGYATAILAGLAATVVGLEQDAALAASANANLATLGIANASVVTGTVDQFGPARFDVIIAQGMLDSIPAAFFDVLKDGGSLVALVRTGPVGLATVFSKSGGHVAARREFNAWLPPLFGALRHEEFIF</sequence>
<name>A0A0F5PV26_9HYPH</name>
<dbReference type="GO" id="GO:0005737">
    <property type="term" value="C:cytoplasm"/>
    <property type="evidence" value="ECO:0007669"/>
    <property type="project" value="TreeGrafter"/>
</dbReference>
<dbReference type="OrthoDB" id="9798496at2"/>
<protein>
    <recommendedName>
        <fullName evidence="2">Protein-L-isoaspartate O-methyltransferase</fullName>
    </recommendedName>
    <alternativeName>
        <fullName evidence="3">Protein L-isoaspartyl methyltransferase</fullName>
    </alternativeName>
</protein>
<dbReference type="GO" id="GO:0004719">
    <property type="term" value="F:protein-L-isoaspartate (D-aspartate) O-methyltransferase activity"/>
    <property type="evidence" value="ECO:0007669"/>
    <property type="project" value="InterPro"/>
</dbReference>
<proteinExistence type="inferred from homology"/>
<dbReference type="PANTHER" id="PTHR11579:SF18">
    <property type="entry name" value="PROTEIN-L-ISOASPARTATE O-METHYLTRANSFERASE"/>
    <property type="match status" value="1"/>
</dbReference>
<evidence type="ECO:0000313" key="5">
    <source>
        <dbReference type="EMBL" id="SFC15350.1"/>
    </source>
</evidence>
<keyword evidence="6" id="KW-1185">Reference proteome</keyword>
<evidence type="ECO:0000313" key="6">
    <source>
        <dbReference type="Proteomes" id="UP000033519"/>
    </source>
</evidence>
<dbReference type="PANTHER" id="PTHR11579">
    <property type="entry name" value="PROTEIN-L-ISOASPARTATE O-METHYLTRANSFERASE"/>
    <property type="match status" value="1"/>
</dbReference>
<evidence type="ECO:0000313" key="7">
    <source>
        <dbReference type="Proteomes" id="UP000182258"/>
    </source>
</evidence>
<reference evidence="5 7" key="2">
    <citation type="submission" date="2016-10" db="EMBL/GenBank/DDBJ databases">
        <authorList>
            <person name="de Groot N.N."/>
        </authorList>
    </citation>
    <scope>NUCLEOTIDE SEQUENCE [LARGE SCALE GENOMIC DNA]</scope>
    <source>
        <strain evidence="5 7">CGMCC 1.10210</strain>
    </source>
</reference>
<evidence type="ECO:0000256" key="3">
    <source>
        <dbReference type="ARBA" id="ARBA00030757"/>
    </source>
</evidence>
<comment type="similarity">
    <text evidence="1">Belongs to the methyltransferase superfamily. L-isoaspartyl/D-aspartyl protein methyltransferase family.</text>
</comment>
<dbReference type="Pfam" id="PF01135">
    <property type="entry name" value="PCMT"/>
    <property type="match status" value="1"/>
</dbReference>
<evidence type="ECO:0000256" key="2">
    <source>
        <dbReference type="ARBA" id="ARBA00013346"/>
    </source>
</evidence>
<evidence type="ECO:0000256" key="1">
    <source>
        <dbReference type="ARBA" id="ARBA00005369"/>
    </source>
</evidence>
<dbReference type="CDD" id="cd02440">
    <property type="entry name" value="AdoMet_MTases"/>
    <property type="match status" value="1"/>
</dbReference>
<organism evidence="5 7">
    <name type="scientific">Devosia psychrophila</name>
    <dbReference type="NCBI Taxonomy" id="728005"/>
    <lineage>
        <taxon>Bacteria</taxon>
        <taxon>Pseudomonadati</taxon>
        <taxon>Pseudomonadota</taxon>
        <taxon>Alphaproteobacteria</taxon>
        <taxon>Hyphomicrobiales</taxon>
        <taxon>Devosiaceae</taxon>
        <taxon>Devosia</taxon>
    </lineage>
</organism>
<dbReference type="PATRIC" id="fig|728005.3.peg.933"/>
<dbReference type="Proteomes" id="UP000182258">
    <property type="component" value="Unassembled WGS sequence"/>
</dbReference>
<dbReference type="SUPFAM" id="SSF53335">
    <property type="entry name" value="S-adenosyl-L-methionine-dependent methyltransferases"/>
    <property type="match status" value="1"/>
</dbReference>
<dbReference type="GO" id="GO:0032259">
    <property type="term" value="P:methylation"/>
    <property type="evidence" value="ECO:0007669"/>
    <property type="project" value="UniProtKB-KW"/>
</dbReference>
<dbReference type="Gene3D" id="3.40.50.150">
    <property type="entry name" value="Vaccinia Virus protein VP39"/>
    <property type="match status" value="1"/>
</dbReference>
<evidence type="ECO:0000313" key="4">
    <source>
        <dbReference type="EMBL" id="KKC32475.1"/>
    </source>
</evidence>
<dbReference type="Proteomes" id="UP000033519">
    <property type="component" value="Unassembled WGS sequence"/>
</dbReference>
<dbReference type="InterPro" id="IPR000682">
    <property type="entry name" value="PCMT"/>
</dbReference>
<dbReference type="RefSeq" id="WP_046171592.1">
    <property type="nucleotide sequence ID" value="NZ_FOMB01000002.1"/>
</dbReference>
<dbReference type="EMBL" id="FOMB01000002">
    <property type="protein sequence ID" value="SFC15350.1"/>
    <property type="molecule type" value="Genomic_DNA"/>
</dbReference>